<dbReference type="Pfam" id="PF07310">
    <property type="entry name" value="PAS_5"/>
    <property type="match status" value="1"/>
</dbReference>
<reference evidence="1 2" key="1">
    <citation type="submission" date="2019-06" db="EMBL/GenBank/DDBJ databases">
        <title>Whole genome sequence for Rhodospirillaceae sp. R148.</title>
        <authorList>
            <person name="Wang G."/>
        </authorList>
    </citation>
    <scope>NUCLEOTIDE SEQUENCE [LARGE SCALE GENOMIC DNA]</scope>
    <source>
        <strain evidence="1 2">R148</strain>
    </source>
</reference>
<dbReference type="RefSeq" id="WP_142896118.1">
    <property type="nucleotide sequence ID" value="NZ_ML660054.1"/>
</dbReference>
<keyword evidence="2" id="KW-1185">Reference proteome</keyword>
<dbReference type="AlphaFoldDB" id="A0A545TT60"/>
<evidence type="ECO:0000313" key="1">
    <source>
        <dbReference type="EMBL" id="TQV80405.1"/>
    </source>
</evidence>
<sequence length="196" mass="22126">MLDLISVPEEISSEVHTSLSSFSDQIIDDRHKALLDYWTGKRAQRLMPDRSDVDPIDIPKLLPDIGLLDVIDGGRRFYFRVVGSNINRSFGHDYTGHYLDDVAPIGYSQFITLLYRKVVQTRCPVYSLGKCRYRDSSVRSIQRLLLPLTKGREDVDQIFYSTCLGGIQGDFQDASQTVNDIITNDGQVHILGASAR</sequence>
<dbReference type="Proteomes" id="UP000315252">
    <property type="component" value="Unassembled WGS sequence"/>
</dbReference>
<proteinExistence type="predicted"/>
<evidence type="ECO:0000313" key="2">
    <source>
        <dbReference type="Proteomes" id="UP000315252"/>
    </source>
</evidence>
<dbReference type="EMBL" id="VHSH01000003">
    <property type="protein sequence ID" value="TQV80405.1"/>
    <property type="molecule type" value="Genomic_DNA"/>
</dbReference>
<comment type="caution">
    <text evidence="1">The sequence shown here is derived from an EMBL/GenBank/DDBJ whole genome shotgun (WGS) entry which is preliminary data.</text>
</comment>
<gene>
    <name evidence="1" type="ORF">FKG95_09475</name>
</gene>
<organism evidence="1 2">
    <name type="scientific">Denitrobaculum tricleocarpae</name>
    <dbReference type="NCBI Taxonomy" id="2591009"/>
    <lineage>
        <taxon>Bacteria</taxon>
        <taxon>Pseudomonadati</taxon>
        <taxon>Pseudomonadota</taxon>
        <taxon>Alphaproteobacteria</taxon>
        <taxon>Rhodospirillales</taxon>
        <taxon>Rhodospirillaceae</taxon>
        <taxon>Denitrobaculum</taxon>
    </lineage>
</organism>
<accession>A0A545TT60</accession>
<dbReference type="OrthoDB" id="7354362at2"/>
<dbReference type="InterPro" id="IPR009922">
    <property type="entry name" value="DUF1457"/>
</dbReference>
<protein>
    <submittedName>
        <fullName evidence="1">PAS domain-containing protein</fullName>
    </submittedName>
</protein>
<name>A0A545TT60_9PROT</name>